<dbReference type="Proteomes" id="UP000260812">
    <property type="component" value="Unassembled WGS sequence"/>
</dbReference>
<sequence length="151" mass="17951">MQLISRKNFFPSVCCTYTILSLLKIATEAFTQGKWEIDQQNFVMIFCISLVATFVLSQYYRFQRFPPLAVILGQYLVILGGIMFTIWVIGHFTELSEYAYWDMFRSFTIPYVIIAGWYYISLFQEIKKANEMLEEIRKEKKDGDSYEDYDR</sequence>
<feature type="transmembrane region" description="Helical" evidence="1">
    <location>
        <begin position="72"/>
        <end position="92"/>
    </location>
</feature>
<organism evidence="2 3">
    <name type="scientific">Eisenbergiella massiliensis</name>
    <dbReference type="NCBI Taxonomy" id="1720294"/>
    <lineage>
        <taxon>Bacteria</taxon>
        <taxon>Bacillati</taxon>
        <taxon>Bacillota</taxon>
        <taxon>Clostridia</taxon>
        <taxon>Lachnospirales</taxon>
        <taxon>Lachnospiraceae</taxon>
        <taxon>Eisenbergiella</taxon>
    </lineage>
</organism>
<feature type="transmembrane region" description="Helical" evidence="1">
    <location>
        <begin position="98"/>
        <end position="120"/>
    </location>
</feature>
<evidence type="ECO:0000256" key="1">
    <source>
        <dbReference type="SAM" id="Phobius"/>
    </source>
</evidence>
<evidence type="ECO:0000313" key="2">
    <source>
        <dbReference type="EMBL" id="RGE56014.1"/>
    </source>
</evidence>
<keyword evidence="3" id="KW-1185">Reference proteome</keyword>
<accession>A0A3E3HW01</accession>
<comment type="caution">
    <text evidence="2">The sequence shown here is derived from an EMBL/GenBank/DDBJ whole genome shotgun (WGS) entry which is preliminary data.</text>
</comment>
<reference evidence="2" key="1">
    <citation type="submission" date="2018-08" db="EMBL/GenBank/DDBJ databases">
        <title>A genome reference for cultivated species of the human gut microbiota.</title>
        <authorList>
            <person name="Zou Y."/>
            <person name="Xue W."/>
            <person name="Luo G."/>
        </authorList>
    </citation>
    <scope>NUCLEOTIDE SEQUENCE [LARGE SCALE GENOMIC DNA]</scope>
    <source>
        <strain evidence="2">TF05-5AC</strain>
    </source>
</reference>
<keyword evidence="1" id="KW-1133">Transmembrane helix</keyword>
<dbReference type="GeneID" id="97990328"/>
<feature type="transmembrane region" description="Helical" evidence="1">
    <location>
        <begin position="41"/>
        <end position="60"/>
    </location>
</feature>
<name>A0A3E3HW01_9FIRM</name>
<dbReference type="InterPro" id="IPR046716">
    <property type="entry name" value="DUF6608"/>
</dbReference>
<gene>
    <name evidence="2" type="ORF">DXC51_26600</name>
</gene>
<keyword evidence="1" id="KW-0472">Membrane</keyword>
<dbReference type="AlphaFoldDB" id="A0A3E3HW01"/>
<proteinExistence type="predicted"/>
<evidence type="ECO:0000313" key="3">
    <source>
        <dbReference type="Proteomes" id="UP000260812"/>
    </source>
</evidence>
<dbReference type="RefSeq" id="WP_117545748.1">
    <property type="nucleotide sequence ID" value="NZ_JBKUNB010000031.1"/>
</dbReference>
<dbReference type="Pfam" id="PF20312">
    <property type="entry name" value="DUF6608"/>
    <property type="match status" value="1"/>
</dbReference>
<dbReference type="EMBL" id="QVLV01000032">
    <property type="protein sequence ID" value="RGE56014.1"/>
    <property type="molecule type" value="Genomic_DNA"/>
</dbReference>
<protein>
    <submittedName>
        <fullName evidence="2">Uncharacterized protein</fullName>
    </submittedName>
</protein>
<keyword evidence="1" id="KW-0812">Transmembrane</keyword>